<gene>
    <name evidence="1" type="ORF">C5B42_03230</name>
</gene>
<dbReference type="EMBL" id="PSRQ01000036">
    <property type="protein sequence ID" value="PWU23372.1"/>
    <property type="molecule type" value="Genomic_DNA"/>
</dbReference>
<evidence type="ECO:0000313" key="1">
    <source>
        <dbReference type="EMBL" id="PWU23372.1"/>
    </source>
</evidence>
<protein>
    <submittedName>
        <fullName evidence="1">Uncharacterized protein</fullName>
    </submittedName>
</protein>
<organism evidence="1 2">
    <name type="scientific">Candidatus Cerribacteria bacterium 'Amazon FNV 2010 28 9'</name>
    <dbReference type="NCBI Taxonomy" id="2081795"/>
    <lineage>
        <taxon>Bacteria</taxon>
        <taxon>Candidatus Cerribacteria</taxon>
    </lineage>
</organism>
<reference evidence="1 2" key="1">
    <citation type="submission" date="2018-02" db="EMBL/GenBank/DDBJ databases">
        <title>Genomic Reconstructions from Amazon Rainforest and Pasture Soil Reveal Novel Insights into the Physiology of Candidate Phyla in Tropical Sites.</title>
        <authorList>
            <person name="Kroeger M.E."/>
            <person name="Delmont T."/>
            <person name="Eren A.M."/>
            <person name="Guo J."/>
            <person name="Meyer K.M."/>
            <person name="Khan K."/>
            <person name="Rodrigues J.L.M."/>
            <person name="Bohannan B.J.M."/>
            <person name="Tringe S."/>
            <person name="Borges C.D."/>
            <person name="Tiedje J."/>
            <person name="Tsai S.M."/>
            <person name="Nusslein K."/>
        </authorList>
    </citation>
    <scope>NUCLEOTIDE SEQUENCE [LARGE SCALE GENOMIC DNA]</scope>
    <source>
        <strain evidence="1">Amazon FNV 2010 28 9</strain>
    </source>
</reference>
<name>A0A317JRD1_9BACT</name>
<dbReference type="Proteomes" id="UP000246104">
    <property type="component" value="Unassembled WGS sequence"/>
</dbReference>
<dbReference type="AlphaFoldDB" id="A0A317JRD1"/>
<accession>A0A317JRD1</accession>
<sequence length="65" mass="7703">MEKKGKRIPFSPPQTQETNEFLCFELVKEQNERKQKRASTSTLHSFSIYIRLYQFFGKKSTIMGL</sequence>
<proteinExistence type="predicted"/>
<evidence type="ECO:0000313" key="2">
    <source>
        <dbReference type="Proteomes" id="UP000246104"/>
    </source>
</evidence>
<comment type="caution">
    <text evidence="1">The sequence shown here is derived from an EMBL/GenBank/DDBJ whole genome shotgun (WGS) entry which is preliminary data.</text>
</comment>